<sequence>MRLHRKCNLVWHAKDEASHGNRKACQINGIHVNRSACSPAIRVVVERYFFVSPHDIVLTDQKQTIECSQFVNDEGTVVGKFRDFGKSGYFNLYVNGMMQGASVYRIKSTGVTLAATGQIIYQGTPIIIESIGFYLSKKKY</sequence>
<protein>
    <submittedName>
        <fullName evidence="2">DUF4183 domain-containing protein</fullName>
    </submittedName>
</protein>
<organism evidence="2 3">
    <name type="scientific">Paenibacillus septentrionalis</name>
    <dbReference type="NCBI Taxonomy" id="429342"/>
    <lineage>
        <taxon>Bacteria</taxon>
        <taxon>Bacillati</taxon>
        <taxon>Bacillota</taxon>
        <taxon>Bacilli</taxon>
        <taxon>Bacillales</taxon>
        <taxon>Paenibacillaceae</taxon>
        <taxon>Paenibacillus</taxon>
    </lineage>
</organism>
<evidence type="ECO:0000259" key="1">
    <source>
        <dbReference type="Pfam" id="PF13799"/>
    </source>
</evidence>
<comment type="caution">
    <text evidence="2">The sequence shown here is derived from an EMBL/GenBank/DDBJ whole genome shotgun (WGS) entry which is preliminary data.</text>
</comment>
<evidence type="ECO:0000313" key="3">
    <source>
        <dbReference type="Proteomes" id="UP001596233"/>
    </source>
</evidence>
<gene>
    <name evidence="2" type="ORF">ACFP56_03030</name>
</gene>
<proteinExistence type="predicted"/>
<reference evidence="3" key="1">
    <citation type="journal article" date="2019" name="Int. J. Syst. Evol. Microbiol.">
        <title>The Global Catalogue of Microorganisms (GCM) 10K type strain sequencing project: providing services to taxonomists for standard genome sequencing and annotation.</title>
        <authorList>
            <consortium name="The Broad Institute Genomics Platform"/>
            <consortium name="The Broad Institute Genome Sequencing Center for Infectious Disease"/>
            <person name="Wu L."/>
            <person name="Ma J."/>
        </authorList>
    </citation>
    <scope>NUCLEOTIDE SEQUENCE [LARGE SCALE GENOMIC DNA]</scope>
    <source>
        <strain evidence="3">PCU 280</strain>
    </source>
</reference>
<evidence type="ECO:0000313" key="2">
    <source>
        <dbReference type="EMBL" id="MFC6331582.1"/>
    </source>
</evidence>
<accession>A0ABW1UYN3</accession>
<dbReference type="Pfam" id="PF13799">
    <property type="entry name" value="DUF4183"/>
    <property type="match status" value="1"/>
</dbReference>
<name>A0ABW1UYN3_9BACL</name>
<dbReference type="InterPro" id="IPR025237">
    <property type="entry name" value="DUF4183"/>
</dbReference>
<dbReference type="EMBL" id="JBHSTE010000001">
    <property type="protein sequence ID" value="MFC6331582.1"/>
    <property type="molecule type" value="Genomic_DNA"/>
</dbReference>
<dbReference type="Proteomes" id="UP001596233">
    <property type="component" value="Unassembled WGS sequence"/>
</dbReference>
<keyword evidence="3" id="KW-1185">Reference proteome</keyword>
<feature type="domain" description="DUF4183" evidence="1">
    <location>
        <begin position="69"/>
        <end position="129"/>
    </location>
</feature>
<dbReference type="RefSeq" id="WP_379230975.1">
    <property type="nucleotide sequence ID" value="NZ_JBHSTE010000001.1"/>
</dbReference>